<sequence length="130" mass="14682">MSRYGAWCLYPKFPRVATSATKKQPLYPFLTDDLELHYSGFHTPRFHNLSDVVEKNLASQIRKLARLQLSDTLDDSPNVLVFQDKEQPFDEKFEKIFNLAEKVDSESVSVGMAAVGNLLVASATSMVIQK</sequence>
<reference evidence="1 2" key="1">
    <citation type="submission" date="2024-03" db="EMBL/GenBank/DDBJ databases">
        <authorList>
            <person name="Martinez-Hernandez J."/>
        </authorList>
    </citation>
    <scope>NUCLEOTIDE SEQUENCE [LARGE SCALE GENOMIC DNA]</scope>
</reference>
<keyword evidence="2" id="KW-1185">Reference proteome</keyword>
<dbReference type="AlphaFoldDB" id="A0AAV1WB73"/>
<gene>
    <name evidence="1" type="ORF">LLUT_LOCUS7436</name>
</gene>
<dbReference type="EMBL" id="CAXHTB010000005">
    <property type="protein sequence ID" value="CAL0306376.1"/>
    <property type="molecule type" value="Genomic_DNA"/>
</dbReference>
<dbReference type="Proteomes" id="UP001497480">
    <property type="component" value="Unassembled WGS sequence"/>
</dbReference>
<organism evidence="1 2">
    <name type="scientific">Lupinus luteus</name>
    <name type="common">European yellow lupine</name>
    <dbReference type="NCBI Taxonomy" id="3873"/>
    <lineage>
        <taxon>Eukaryota</taxon>
        <taxon>Viridiplantae</taxon>
        <taxon>Streptophyta</taxon>
        <taxon>Embryophyta</taxon>
        <taxon>Tracheophyta</taxon>
        <taxon>Spermatophyta</taxon>
        <taxon>Magnoliopsida</taxon>
        <taxon>eudicotyledons</taxon>
        <taxon>Gunneridae</taxon>
        <taxon>Pentapetalae</taxon>
        <taxon>rosids</taxon>
        <taxon>fabids</taxon>
        <taxon>Fabales</taxon>
        <taxon>Fabaceae</taxon>
        <taxon>Papilionoideae</taxon>
        <taxon>50 kb inversion clade</taxon>
        <taxon>genistoids sensu lato</taxon>
        <taxon>core genistoids</taxon>
        <taxon>Genisteae</taxon>
        <taxon>Lupinus</taxon>
    </lineage>
</organism>
<evidence type="ECO:0000313" key="2">
    <source>
        <dbReference type="Proteomes" id="UP001497480"/>
    </source>
</evidence>
<proteinExistence type="predicted"/>
<accession>A0AAV1WB73</accession>
<name>A0AAV1WB73_LUPLU</name>
<protein>
    <submittedName>
        <fullName evidence="1">Uncharacterized protein</fullName>
    </submittedName>
</protein>
<evidence type="ECO:0000313" key="1">
    <source>
        <dbReference type="EMBL" id="CAL0306376.1"/>
    </source>
</evidence>
<comment type="caution">
    <text evidence="1">The sequence shown here is derived from an EMBL/GenBank/DDBJ whole genome shotgun (WGS) entry which is preliminary data.</text>
</comment>